<evidence type="ECO:0000256" key="4">
    <source>
        <dbReference type="ARBA" id="ARBA00022989"/>
    </source>
</evidence>
<dbReference type="InterPro" id="IPR002549">
    <property type="entry name" value="AI-2E-like"/>
</dbReference>
<feature type="transmembrane region" description="Helical" evidence="6">
    <location>
        <begin position="76"/>
        <end position="98"/>
    </location>
</feature>
<organism evidence="7 8">
    <name type="scientific">Rhizosaccharibacter radicis</name>
    <dbReference type="NCBI Taxonomy" id="2782605"/>
    <lineage>
        <taxon>Bacteria</taxon>
        <taxon>Pseudomonadati</taxon>
        <taxon>Pseudomonadota</taxon>
        <taxon>Alphaproteobacteria</taxon>
        <taxon>Acetobacterales</taxon>
        <taxon>Acetobacteraceae</taxon>
        <taxon>Rhizosaccharibacter</taxon>
    </lineage>
</organism>
<sequence>MSPDHPAADAAPPPEPEGRFQAIARTMLGVLLVVLGLLTLRDFLPALAWAAVIAIAAWPLFRRAKRRWPPGKHNLLLPLLFTLVIGLVFLVPLVLIGVEAGREARGVIAWIDHARRTGVPVPQWIHRLPIGQAEASRLWQENLTDPDDASDLFDSIRSGHTMQLTRQVGSQVAHRATLFAFTLITLFFLFREGDAVVQQMRRVSRRAFGTRGEHIGRQMIASVHGTVDGLVLVGLGEGALLGVAYAVAGTPHPTLFGVVTAVAAMIPFCAVIAVALASALALAGGSATAAICLFVFGMVVIFVADHFVRPVLIGGATKLPFLWVLLGILGGVEFWGLLGLFVGPAIMAALILLWRDWSRPEDQPI</sequence>
<dbReference type="PANTHER" id="PTHR21716:SF61">
    <property type="entry name" value="BLR8064 PROTEIN"/>
    <property type="match status" value="1"/>
</dbReference>
<keyword evidence="8" id="KW-1185">Reference proteome</keyword>
<dbReference type="EMBL" id="JAMZEJ010000006">
    <property type="protein sequence ID" value="MCQ8241346.1"/>
    <property type="molecule type" value="Genomic_DNA"/>
</dbReference>
<evidence type="ECO:0000256" key="6">
    <source>
        <dbReference type="SAM" id="Phobius"/>
    </source>
</evidence>
<dbReference type="Pfam" id="PF01594">
    <property type="entry name" value="AI-2E_transport"/>
    <property type="match status" value="1"/>
</dbReference>
<keyword evidence="5 6" id="KW-0472">Membrane</keyword>
<evidence type="ECO:0000256" key="3">
    <source>
        <dbReference type="ARBA" id="ARBA00022692"/>
    </source>
</evidence>
<evidence type="ECO:0000256" key="2">
    <source>
        <dbReference type="ARBA" id="ARBA00009773"/>
    </source>
</evidence>
<evidence type="ECO:0000256" key="5">
    <source>
        <dbReference type="ARBA" id="ARBA00023136"/>
    </source>
</evidence>
<dbReference type="PANTHER" id="PTHR21716">
    <property type="entry name" value="TRANSMEMBRANE PROTEIN"/>
    <property type="match status" value="1"/>
</dbReference>
<comment type="subcellular location">
    <subcellularLocation>
        <location evidence="1">Membrane</location>
        <topology evidence="1">Multi-pass membrane protein</topology>
    </subcellularLocation>
</comment>
<gene>
    <name evidence="7" type="ORF">NFI88_10900</name>
</gene>
<feature type="transmembrane region" description="Helical" evidence="6">
    <location>
        <begin position="335"/>
        <end position="354"/>
    </location>
</feature>
<accession>A0ABT1VYC6</accession>
<dbReference type="RefSeq" id="WP_422920089.1">
    <property type="nucleotide sequence ID" value="NZ_JAMZEJ010000006.1"/>
</dbReference>
<name>A0ABT1VYC6_9PROT</name>
<protein>
    <submittedName>
        <fullName evidence="7">AI-2E family transporter</fullName>
    </submittedName>
</protein>
<feature type="transmembrane region" description="Helical" evidence="6">
    <location>
        <begin position="43"/>
        <end position="61"/>
    </location>
</feature>
<reference evidence="7 8" key="1">
    <citation type="submission" date="2022-06" db="EMBL/GenBank/DDBJ databases">
        <title>Rhizosaccharibacter gen. nov. sp. nov. KSS12, endophytic bacteria isolated from sugarcane.</title>
        <authorList>
            <person name="Pitiwittayakul N."/>
        </authorList>
    </citation>
    <scope>NUCLEOTIDE SEQUENCE [LARGE SCALE GENOMIC DNA]</scope>
    <source>
        <strain evidence="7 8">KSS12</strain>
    </source>
</reference>
<evidence type="ECO:0000313" key="7">
    <source>
        <dbReference type="EMBL" id="MCQ8241346.1"/>
    </source>
</evidence>
<keyword evidence="4 6" id="KW-1133">Transmembrane helix</keyword>
<comment type="caution">
    <text evidence="7">The sequence shown here is derived from an EMBL/GenBank/DDBJ whole genome shotgun (WGS) entry which is preliminary data.</text>
</comment>
<evidence type="ECO:0000256" key="1">
    <source>
        <dbReference type="ARBA" id="ARBA00004141"/>
    </source>
</evidence>
<feature type="transmembrane region" description="Helical" evidence="6">
    <location>
        <begin position="20"/>
        <end position="38"/>
    </location>
</feature>
<feature type="transmembrane region" description="Helical" evidence="6">
    <location>
        <begin position="229"/>
        <end position="248"/>
    </location>
</feature>
<keyword evidence="3 6" id="KW-0812">Transmembrane</keyword>
<feature type="transmembrane region" description="Helical" evidence="6">
    <location>
        <begin position="172"/>
        <end position="190"/>
    </location>
</feature>
<evidence type="ECO:0000313" key="8">
    <source>
        <dbReference type="Proteomes" id="UP001524547"/>
    </source>
</evidence>
<feature type="transmembrane region" description="Helical" evidence="6">
    <location>
        <begin position="311"/>
        <end position="329"/>
    </location>
</feature>
<feature type="transmembrane region" description="Helical" evidence="6">
    <location>
        <begin position="282"/>
        <end position="304"/>
    </location>
</feature>
<feature type="transmembrane region" description="Helical" evidence="6">
    <location>
        <begin position="255"/>
        <end position="276"/>
    </location>
</feature>
<comment type="similarity">
    <text evidence="2">Belongs to the autoinducer-2 exporter (AI-2E) (TC 2.A.86) family.</text>
</comment>
<dbReference type="Proteomes" id="UP001524547">
    <property type="component" value="Unassembled WGS sequence"/>
</dbReference>
<proteinExistence type="inferred from homology"/>